<sequence length="429" mass="47250">MKVLLVGVIFLLYATLVSGLSLSPRYRSTFAQEAPEKIGGGLLGEITDLIRTQSFYKPSAEDLKEFRECVLKKAFERYEIPKGTGLKENFVVESCFKFDRHARYETPSEYKESIRQMRGDPFYGIGIQFSLTQDGSGVFVNDIIPGGPAEKSGVLEEGDIIVAVGENINALEPLSGKSTQEIVNLIRGKKDTPVTLQVIRGNKKLPPVVIVRGEVVTKEVESREVESGIGYIKITSFQSVPLVTKEVVPVLEEFARRNIGAIIVDLRRNPGGNLGVTFQFLELFSPLSFSFLLEGRDRDDKVIFRYGADGYGKYADWKIAILVDERSASASEIVAGVLQRWGAMVFGTETYGKGSVQTVQSLSDGGALHFTIAHYYFEDGETPEGVGIGPDVEVVREETASGAAVKGVKKPDLVFEKALEYLREELGKH</sequence>
<reference evidence="6 7" key="1">
    <citation type="submission" date="2020-07" db="EMBL/GenBank/DDBJ databases">
        <title>Huge and variable diversity of episymbiotic CPR bacteria and DPANN archaea in groundwater ecosystems.</title>
        <authorList>
            <person name="He C.Y."/>
            <person name="Keren R."/>
            <person name="Whittaker M."/>
            <person name="Farag I.F."/>
            <person name="Doudna J."/>
            <person name="Cate J.H.D."/>
            <person name="Banfield J.F."/>
        </authorList>
    </citation>
    <scope>NUCLEOTIDE SEQUENCE [LARGE SCALE GENOMIC DNA]</scope>
    <source>
        <strain evidence="6">NC_groundwater_541_Ag_S-0.1um_46_50</strain>
    </source>
</reference>
<dbReference type="PROSITE" id="PS50106">
    <property type="entry name" value="PDZ"/>
    <property type="match status" value="1"/>
</dbReference>
<feature type="domain" description="PDZ" evidence="5">
    <location>
        <begin position="113"/>
        <end position="187"/>
    </location>
</feature>
<dbReference type="SUPFAM" id="SSF50156">
    <property type="entry name" value="PDZ domain-like"/>
    <property type="match status" value="1"/>
</dbReference>
<dbReference type="InterPro" id="IPR005151">
    <property type="entry name" value="Tail-specific_protease"/>
</dbReference>
<gene>
    <name evidence="6" type="ORF">HYW89_01195</name>
</gene>
<dbReference type="GO" id="GO:0008236">
    <property type="term" value="F:serine-type peptidase activity"/>
    <property type="evidence" value="ECO:0007669"/>
    <property type="project" value="UniProtKB-KW"/>
</dbReference>
<dbReference type="Gene3D" id="2.30.42.10">
    <property type="match status" value="1"/>
</dbReference>
<dbReference type="EMBL" id="CP066690">
    <property type="protein sequence ID" value="QQG45536.1"/>
    <property type="molecule type" value="Genomic_DNA"/>
</dbReference>
<dbReference type="InterPro" id="IPR036034">
    <property type="entry name" value="PDZ_sf"/>
</dbReference>
<protein>
    <submittedName>
        <fullName evidence="6">PDZ domain-containing protein</fullName>
    </submittedName>
</protein>
<proteinExistence type="inferred from homology"/>
<evidence type="ECO:0000259" key="5">
    <source>
        <dbReference type="PROSITE" id="PS50106"/>
    </source>
</evidence>
<dbReference type="Pfam" id="PF03572">
    <property type="entry name" value="Peptidase_S41"/>
    <property type="match status" value="1"/>
</dbReference>
<dbReference type="InterPro" id="IPR004447">
    <property type="entry name" value="Peptidase_S41A"/>
</dbReference>
<dbReference type="CDD" id="cd06782">
    <property type="entry name" value="cpPDZ_CPP-like"/>
    <property type="match status" value="1"/>
</dbReference>
<dbReference type="Gene3D" id="3.90.226.10">
    <property type="entry name" value="2-enoyl-CoA Hydratase, Chain A, domain 1"/>
    <property type="match status" value="1"/>
</dbReference>
<dbReference type="SUPFAM" id="SSF52096">
    <property type="entry name" value="ClpP/crotonase"/>
    <property type="match status" value="1"/>
</dbReference>
<organism evidence="6 7">
    <name type="scientific">Candidatus Sungiibacteriota bacterium</name>
    <dbReference type="NCBI Taxonomy" id="2750080"/>
    <lineage>
        <taxon>Bacteria</taxon>
        <taxon>Candidatus Sungiibacteriota</taxon>
    </lineage>
</organism>
<dbReference type="SMART" id="SM00245">
    <property type="entry name" value="TSPc"/>
    <property type="match status" value="1"/>
</dbReference>
<evidence type="ECO:0000256" key="4">
    <source>
        <dbReference type="ARBA" id="ARBA00022825"/>
    </source>
</evidence>
<dbReference type="GO" id="GO:0004175">
    <property type="term" value="F:endopeptidase activity"/>
    <property type="evidence" value="ECO:0007669"/>
    <property type="project" value="TreeGrafter"/>
</dbReference>
<evidence type="ECO:0000256" key="1">
    <source>
        <dbReference type="ARBA" id="ARBA00009179"/>
    </source>
</evidence>
<dbReference type="InterPro" id="IPR029045">
    <property type="entry name" value="ClpP/crotonase-like_dom_sf"/>
</dbReference>
<dbReference type="AlphaFoldDB" id="A0A7T5RJX8"/>
<evidence type="ECO:0000256" key="2">
    <source>
        <dbReference type="ARBA" id="ARBA00022670"/>
    </source>
</evidence>
<dbReference type="Proteomes" id="UP000595618">
    <property type="component" value="Chromosome"/>
</dbReference>
<keyword evidence="2" id="KW-0645">Protease</keyword>
<dbReference type="InterPro" id="IPR001478">
    <property type="entry name" value="PDZ"/>
</dbReference>
<comment type="similarity">
    <text evidence="1">Belongs to the peptidase S41A family.</text>
</comment>
<dbReference type="PANTHER" id="PTHR32060">
    <property type="entry name" value="TAIL-SPECIFIC PROTEASE"/>
    <property type="match status" value="1"/>
</dbReference>
<dbReference type="CDD" id="cd07560">
    <property type="entry name" value="Peptidase_S41_CPP"/>
    <property type="match status" value="1"/>
</dbReference>
<dbReference type="PANTHER" id="PTHR32060:SF22">
    <property type="entry name" value="CARBOXYL-TERMINAL-PROCESSING PEPTIDASE 3, CHLOROPLASTIC"/>
    <property type="match status" value="1"/>
</dbReference>
<dbReference type="SMART" id="SM00228">
    <property type="entry name" value="PDZ"/>
    <property type="match status" value="1"/>
</dbReference>
<name>A0A7T5RJX8_9BACT</name>
<evidence type="ECO:0000313" key="6">
    <source>
        <dbReference type="EMBL" id="QQG45536.1"/>
    </source>
</evidence>
<dbReference type="Pfam" id="PF00595">
    <property type="entry name" value="PDZ"/>
    <property type="match status" value="1"/>
</dbReference>
<accession>A0A7T5RJX8</accession>
<dbReference type="GO" id="GO:0030288">
    <property type="term" value="C:outer membrane-bounded periplasmic space"/>
    <property type="evidence" value="ECO:0007669"/>
    <property type="project" value="TreeGrafter"/>
</dbReference>
<evidence type="ECO:0000313" key="7">
    <source>
        <dbReference type="Proteomes" id="UP000595618"/>
    </source>
</evidence>
<keyword evidence="3" id="KW-0378">Hydrolase</keyword>
<dbReference type="GO" id="GO:0007165">
    <property type="term" value="P:signal transduction"/>
    <property type="evidence" value="ECO:0007669"/>
    <property type="project" value="TreeGrafter"/>
</dbReference>
<dbReference type="GO" id="GO:0006508">
    <property type="term" value="P:proteolysis"/>
    <property type="evidence" value="ECO:0007669"/>
    <property type="project" value="UniProtKB-KW"/>
</dbReference>
<evidence type="ECO:0000256" key="3">
    <source>
        <dbReference type="ARBA" id="ARBA00022801"/>
    </source>
</evidence>
<keyword evidence="4" id="KW-0720">Serine protease</keyword>